<dbReference type="PRINTS" id="PR00702">
    <property type="entry name" value="ACRIFLAVINRP"/>
</dbReference>
<dbReference type="EMBL" id="MWPS01000001">
    <property type="protein sequence ID" value="OPG17716.1"/>
    <property type="molecule type" value="Genomic_DNA"/>
</dbReference>
<sequence length="1197" mass="125572">MSMRFLSRFSLRNPVVIIILTVLLAIGGALSASSLNEELFPNISLPVITVITGYPGAAPNAVASDVSDPLEKALRSVAGVKNVTSTSVQNVSEISLELHSSASITTVEQNVQQTVNQVQLPTSALRPNIQQFSFNAQPVIYFTITSKYASPTALRNLVNQTIVPGIESISGVGSVQTAGAEPDQVQIQVDAAKLATYHLTLAQVLQNLQSDNLSLPVGSATYQGYTRPVQLTTQFQSLADIKNLPITLTPSANAGIQSIGATIGRLGHAVGTLGSSVGQLGQGLGMIQAENQLMATIQSVQGQLFGAELELARQITLPKSAQSPLALAKLQGMVTTLQEEQKTLMQKLQGMMRAAAQTRGPSPTGGTPSAGSSQATPALTVPNQTSSAGNATLKTIPLSALATVTLAQPTNVAINRTNGKDSVLLSVVKTDSANTVTTVSAIQNEMQSLTQSLPFHLHVTTIYDAATVIKTSIDGLIREALLGALFAGLVILLFLRNGLTTLIAIVSIPVSLLIAFIFLNQFNVTINIMSLGGMAVATGRVVDDSIVVIENIHRSYRRGIGFGRAFVLFATGEVAKAITSSTITTVAVFLPLGLVSGIIGKIFFPFALTVVISLISSLLVALTLIPLLAWLFIAKKAPRHLATAYAAAADEQGTASEESTFDGVVHTHLLVEEEQEHLRPWQLRYQGFLRFALTHKALVIILCVIGLVASVAVLPTVGSTFLPQSNDKYATISVTLPVGSSLQATNQKAQQVEQRVQTLFDSTIETMNVTIGSDPGQSGSRGSLTNENSASFFLQLNPATHVSAFVKALQQAVYPLAGSATIQAAAVTAGGPATNYALVVSGNDPLSVSHAAARITSALQGVPGLTDVKNNLTQTQPQIQVTPNLAKASQYGLTAYQIASVAQNVLAGQNAGTVSLNGQTYTMIATLNSGTALNSLQALRNLPISTATGQSLTLGDVAQVQLVQTAVSVLHRNGSPYAEITATFTEKNTGKATRLAQKAITKLNLPAGVTTALSGTSQQQNQSFGELIQAVLVAAGMVYIVMLIAFGEWSAPFSILFAMPVALIGAFFGTVIARQPISVSSLIGILMLMGIVVTNAIVLIDRVEQQRKRGRTVRDALLEAGTTRLRPILMTAIATICALAPLAAGLSEGALISQGLAVVVIGGLVTSTILTLFVVPIAYELLHRKARRKERSVTASA</sequence>
<evidence type="ECO:0000256" key="1">
    <source>
        <dbReference type="SAM" id="MobiDB-lite"/>
    </source>
</evidence>
<name>A0A1V4EXR1_9BACL</name>
<keyword evidence="2" id="KW-0812">Transmembrane</keyword>
<dbReference type="InterPro" id="IPR001036">
    <property type="entry name" value="Acrflvin-R"/>
</dbReference>
<feature type="transmembrane region" description="Helical" evidence="2">
    <location>
        <begin position="697"/>
        <end position="718"/>
    </location>
</feature>
<evidence type="ECO:0000256" key="2">
    <source>
        <dbReference type="SAM" id="Phobius"/>
    </source>
</evidence>
<dbReference type="Gene3D" id="3.30.70.1320">
    <property type="entry name" value="Multidrug efflux transporter AcrB pore domain like"/>
    <property type="match status" value="2"/>
</dbReference>
<keyword evidence="2" id="KW-1133">Transmembrane helix</keyword>
<dbReference type="GO" id="GO:0005886">
    <property type="term" value="C:plasma membrane"/>
    <property type="evidence" value="ECO:0007669"/>
    <property type="project" value="TreeGrafter"/>
</dbReference>
<reference evidence="3 4" key="1">
    <citation type="submission" date="2017-02" db="EMBL/GenBank/DDBJ databases">
        <title>Draft genome of Acidibacillus ferrooxidans Huett2.</title>
        <authorList>
            <person name="Schopf S."/>
        </authorList>
    </citation>
    <scope>NUCLEOTIDE SEQUENCE [LARGE SCALE GENOMIC DNA]</scope>
    <source>
        <strain evidence="3 4">Huett2</strain>
    </source>
</reference>
<dbReference type="Gene3D" id="3.30.70.1430">
    <property type="entry name" value="Multidrug efflux transporter AcrB pore domain"/>
    <property type="match status" value="2"/>
</dbReference>
<gene>
    <name evidence="3" type="ORF">B2M26_00795</name>
</gene>
<dbReference type="SUPFAM" id="SSF82693">
    <property type="entry name" value="Multidrug efflux transporter AcrB pore domain, PN1, PN2, PC1 and PC2 subdomains"/>
    <property type="match status" value="3"/>
</dbReference>
<evidence type="ECO:0008006" key="5">
    <source>
        <dbReference type="Google" id="ProtNLM"/>
    </source>
</evidence>
<dbReference type="Pfam" id="PF00873">
    <property type="entry name" value="ACR_tran"/>
    <property type="match status" value="2"/>
</dbReference>
<feature type="transmembrane region" description="Helical" evidence="2">
    <location>
        <begin position="1124"/>
        <end position="1144"/>
    </location>
</feature>
<dbReference type="SUPFAM" id="SSF82714">
    <property type="entry name" value="Multidrug efflux transporter AcrB TolC docking domain, DN and DC subdomains"/>
    <property type="match status" value="2"/>
</dbReference>
<keyword evidence="4" id="KW-1185">Reference proteome</keyword>
<feature type="transmembrane region" description="Helical" evidence="2">
    <location>
        <begin position="1156"/>
        <end position="1182"/>
    </location>
</feature>
<feature type="transmembrane region" description="Helical" evidence="2">
    <location>
        <begin position="1027"/>
        <end position="1046"/>
    </location>
</feature>
<proteinExistence type="predicted"/>
<feature type="transmembrane region" description="Helical" evidence="2">
    <location>
        <begin position="502"/>
        <end position="519"/>
    </location>
</feature>
<protein>
    <recommendedName>
        <fullName evidence="5">Acriflavin resistance protein</fullName>
    </recommendedName>
</protein>
<dbReference type="Gene3D" id="3.30.2090.10">
    <property type="entry name" value="Multidrug efflux transporter AcrB TolC docking domain, DN and DC subdomains"/>
    <property type="match status" value="3"/>
</dbReference>
<dbReference type="SUPFAM" id="SSF82866">
    <property type="entry name" value="Multidrug efflux transporter AcrB transmembrane domain"/>
    <property type="match status" value="2"/>
</dbReference>
<dbReference type="PANTHER" id="PTHR32063:SF0">
    <property type="entry name" value="SWARMING MOTILITY PROTEIN SWRC"/>
    <property type="match status" value="1"/>
</dbReference>
<dbReference type="Gene3D" id="3.30.70.1440">
    <property type="entry name" value="Multidrug efflux transporter AcrB pore domain"/>
    <property type="match status" value="1"/>
</dbReference>
<dbReference type="InterPro" id="IPR027463">
    <property type="entry name" value="AcrB_DN_DC_subdom"/>
</dbReference>
<evidence type="ECO:0000313" key="3">
    <source>
        <dbReference type="EMBL" id="OPG17716.1"/>
    </source>
</evidence>
<feature type="transmembrane region" description="Helical" evidence="2">
    <location>
        <begin position="1053"/>
        <end position="1073"/>
    </location>
</feature>
<dbReference type="GO" id="GO:0042910">
    <property type="term" value="F:xenobiotic transmembrane transporter activity"/>
    <property type="evidence" value="ECO:0007669"/>
    <property type="project" value="TreeGrafter"/>
</dbReference>
<dbReference type="PANTHER" id="PTHR32063">
    <property type="match status" value="1"/>
</dbReference>
<organism evidence="3 4">
    <name type="scientific">Ferroacidibacillus organovorans</name>
    <dbReference type="NCBI Taxonomy" id="1765683"/>
    <lineage>
        <taxon>Bacteria</taxon>
        <taxon>Bacillati</taxon>
        <taxon>Bacillota</taxon>
        <taxon>Bacilli</taxon>
        <taxon>Bacillales</taxon>
        <taxon>Alicyclobacillaceae</taxon>
        <taxon>Ferroacidibacillus</taxon>
    </lineage>
</organism>
<comment type="caution">
    <text evidence="3">The sequence shown here is derived from an EMBL/GenBank/DDBJ whole genome shotgun (WGS) entry which is preliminary data.</text>
</comment>
<dbReference type="Gene3D" id="1.20.1640.10">
    <property type="entry name" value="Multidrug efflux transporter AcrB transmembrane domain"/>
    <property type="match status" value="3"/>
</dbReference>
<evidence type="ECO:0000313" key="4">
    <source>
        <dbReference type="Proteomes" id="UP000190229"/>
    </source>
</evidence>
<keyword evidence="2" id="KW-0472">Membrane</keyword>
<dbReference type="AlphaFoldDB" id="A0A1V4EXR1"/>
<dbReference type="OrthoDB" id="9757876at2"/>
<dbReference type="Proteomes" id="UP000190229">
    <property type="component" value="Unassembled WGS sequence"/>
</dbReference>
<feature type="compositionally biased region" description="Low complexity" evidence="1">
    <location>
        <begin position="357"/>
        <end position="376"/>
    </location>
</feature>
<accession>A0A1V4EXR1</accession>
<feature type="region of interest" description="Disordered" evidence="1">
    <location>
        <begin position="352"/>
        <end position="386"/>
    </location>
</feature>
<feature type="transmembrane region" description="Helical" evidence="2">
    <location>
        <begin position="1079"/>
        <end position="1103"/>
    </location>
</feature>
<feature type="transmembrane region" description="Helical" evidence="2">
    <location>
        <begin position="602"/>
        <end position="633"/>
    </location>
</feature>